<feature type="transmembrane region" description="Helical" evidence="8">
    <location>
        <begin position="375"/>
        <end position="398"/>
    </location>
</feature>
<dbReference type="PRINTS" id="PR00171">
    <property type="entry name" value="SUGRTRNSPORT"/>
</dbReference>
<evidence type="ECO:0000256" key="6">
    <source>
        <dbReference type="ARBA" id="ARBA00023136"/>
    </source>
</evidence>
<comment type="subcellular location">
    <subcellularLocation>
        <location evidence="1">Cell membrane</location>
        <topology evidence="1">Multi-pass membrane protein</topology>
    </subcellularLocation>
</comment>
<evidence type="ECO:0000256" key="7">
    <source>
        <dbReference type="RuleBase" id="RU003346"/>
    </source>
</evidence>
<dbReference type="InterPro" id="IPR020846">
    <property type="entry name" value="MFS_dom"/>
</dbReference>
<dbReference type="PANTHER" id="PTHR23503:SF8">
    <property type="entry name" value="FACILITATED GLUCOSE TRANSPORTER PROTEIN 1"/>
    <property type="match status" value="1"/>
</dbReference>
<dbReference type="PROSITE" id="PS00217">
    <property type="entry name" value="SUGAR_TRANSPORT_2"/>
    <property type="match status" value="1"/>
</dbReference>
<feature type="transmembrane region" description="Helical" evidence="8">
    <location>
        <begin position="225"/>
        <end position="249"/>
    </location>
</feature>
<dbReference type="InterPro" id="IPR045263">
    <property type="entry name" value="GLUT"/>
</dbReference>
<dbReference type="PROSITE" id="PS50850">
    <property type="entry name" value="MFS"/>
    <property type="match status" value="1"/>
</dbReference>
<proteinExistence type="inferred from homology"/>
<evidence type="ECO:0000313" key="11">
    <source>
        <dbReference type="Proteomes" id="UP001175271"/>
    </source>
</evidence>
<dbReference type="FunFam" id="1.20.1250.20:FF:001511">
    <property type="entry name" value="Solute carrier family 2, facilitated glucose transporter member 5"/>
    <property type="match status" value="1"/>
</dbReference>
<comment type="caution">
    <text evidence="10">The sequence shown here is derived from an EMBL/GenBank/DDBJ whole genome shotgun (WGS) entry which is preliminary data.</text>
</comment>
<sequence>MLVAGERSMPDRRLLSLITNFDIYPYSRNNSMIMANESEKGKVPASDAEQKEMLLAHEEAATKLNKESGEQLKGEFTNALLLAVVVITVGSSFQFGYHIGCVNAPGKLITKWYIDSQTDASGNSITAETADFYWSVTVAIFAVSGMMGGLLSGWVADKIGRKGALFFNNFIAIAAAAFMTSAKFVDIWYLLPVGRFIIGFNCGLNSGIVPMYLTEVSPINLRGMIGSVHQLLVTISILIAQIFGLPYLLGNEAMWPYIFAFTVVPAVFQLATLSLVPESPKYTLIVKNNPDRAETDLKKLRGKENVSAELDVMRDEVEAARSQPKIAMGDMFKAPLLWPLCIAIMMMLSQQLSGINAAMFFSTAIFRDAGLEGNAAFYATIGMGTVNVLQTIVSLWLVDHPKFGRRFLHITGLSGMLFSSILIVVSLSLFNSGKSADPNAVNEYKWASYMAIIFVLLFVISFATGPGSIPWFFVSEIFASSARGNANSIAVLVNWAANFAVGLLFLPIKNWIDQYSFLVFSFFLTIFIFFTWKFVPETKGKTIDEINKELARKR</sequence>
<feature type="transmembrane region" description="Helical" evidence="8">
    <location>
        <begin position="255"/>
        <end position="276"/>
    </location>
</feature>
<evidence type="ECO:0000256" key="4">
    <source>
        <dbReference type="ARBA" id="ARBA00022692"/>
    </source>
</evidence>
<dbReference type="InterPro" id="IPR003663">
    <property type="entry name" value="Sugar/inositol_transpt"/>
</dbReference>
<dbReference type="Proteomes" id="UP001175271">
    <property type="component" value="Unassembled WGS sequence"/>
</dbReference>
<name>A0AA39LDH0_9BILA</name>
<evidence type="ECO:0000256" key="5">
    <source>
        <dbReference type="ARBA" id="ARBA00022989"/>
    </source>
</evidence>
<feature type="transmembrane region" description="Helical" evidence="8">
    <location>
        <begin position="410"/>
        <end position="430"/>
    </location>
</feature>
<dbReference type="PANTHER" id="PTHR23503">
    <property type="entry name" value="SOLUTE CARRIER FAMILY 2"/>
    <property type="match status" value="1"/>
</dbReference>
<feature type="transmembrane region" description="Helical" evidence="8">
    <location>
        <begin position="163"/>
        <end position="181"/>
    </location>
</feature>
<feature type="transmembrane region" description="Helical" evidence="8">
    <location>
        <begin position="76"/>
        <end position="97"/>
    </location>
</feature>
<feature type="transmembrane region" description="Helical" evidence="8">
    <location>
        <begin position="514"/>
        <end position="532"/>
    </location>
</feature>
<dbReference type="EMBL" id="JAUCMV010000005">
    <property type="protein sequence ID" value="KAK0393721.1"/>
    <property type="molecule type" value="Genomic_DNA"/>
</dbReference>
<keyword evidence="2 7" id="KW-0813">Transport</keyword>
<comment type="similarity">
    <text evidence="7">Belongs to the major facilitator superfamily. Sugar transporter (TC 2.A.1.1) family.</text>
</comment>
<dbReference type="Pfam" id="PF00083">
    <property type="entry name" value="Sugar_tr"/>
    <property type="match status" value="1"/>
</dbReference>
<feature type="transmembrane region" description="Helical" evidence="8">
    <location>
        <begin position="187"/>
        <end position="213"/>
    </location>
</feature>
<feature type="transmembrane region" description="Helical" evidence="8">
    <location>
        <begin position="450"/>
        <end position="474"/>
    </location>
</feature>
<keyword evidence="4 8" id="KW-0812">Transmembrane</keyword>
<keyword evidence="11" id="KW-1185">Reference proteome</keyword>
<dbReference type="SUPFAM" id="SSF103473">
    <property type="entry name" value="MFS general substrate transporter"/>
    <property type="match status" value="1"/>
</dbReference>
<keyword evidence="5 8" id="KW-1133">Transmembrane helix</keyword>
<dbReference type="InterPro" id="IPR036259">
    <property type="entry name" value="MFS_trans_sf"/>
</dbReference>
<evidence type="ECO:0000256" key="8">
    <source>
        <dbReference type="SAM" id="Phobius"/>
    </source>
</evidence>
<feature type="transmembrane region" description="Helical" evidence="8">
    <location>
        <begin position="336"/>
        <end position="355"/>
    </location>
</feature>
<dbReference type="GO" id="GO:0005886">
    <property type="term" value="C:plasma membrane"/>
    <property type="evidence" value="ECO:0007669"/>
    <property type="project" value="UniProtKB-SubCell"/>
</dbReference>
<dbReference type="InterPro" id="IPR005828">
    <property type="entry name" value="MFS_sugar_transport-like"/>
</dbReference>
<feature type="domain" description="Major facilitator superfamily (MFS) profile" evidence="9">
    <location>
        <begin position="84"/>
        <end position="539"/>
    </location>
</feature>
<evidence type="ECO:0000259" key="9">
    <source>
        <dbReference type="PROSITE" id="PS50850"/>
    </source>
</evidence>
<dbReference type="NCBIfam" id="TIGR00879">
    <property type="entry name" value="SP"/>
    <property type="match status" value="1"/>
</dbReference>
<dbReference type="GO" id="GO:0005353">
    <property type="term" value="F:fructose transmembrane transporter activity"/>
    <property type="evidence" value="ECO:0007669"/>
    <property type="project" value="UniProtKB-ARBA"/>
</dbReference>
<evidence type="ECO:0000256" key="3">
    <source>
        <dbReference type="ARBA" id="ARBA00022475"/>
    </source>
</evidence>
<evidence type="ECO:0000313" key="10">
    <source>
        <dbReference type="EMBL" id="KAK0393721.1"/>
    </source>
</evidence>
<evidence type="ECO:0000256" key="1">
    <source>
        <dbReference type="ARBA" id="ARBA00004651"/>
    </source>
</evidence>
<organism evidence="10 11">
    <name type="scientific">Steinernema hermaphroditum</name>
    <dbReference type="NCBI Taxonomy" id="289476"/>
    <lineage>
        <taxon>Eukaryota</taxon>
        <taxon>Metazoa</taxon>
        <taxon>Ecdysozoa</taxon>
        <taxon>Nematoda</taxon>
        <taxon>Chromadorea</taxon>
        <taxon>Rhabditida</taxon>
        <taxon>Tylenchina</taxon>
        <taxon>Panagrolaimomorpha</taxon>
        <taxon>Strongyloidoidea</taxon>
        <taxon>Steinernematidae</taxon>
        <taxon>Steinernema</taxon>
    </lineage>
</organism>
<dbReference type="Gene3D" id="1.20.1250.20">
    <property type="entry name" value="MFS general substrate transporter like domains"/>
    <property type="match status" value="1"/>
</dbReference>
<feature type="transmembrane region" description="Helical" evidence="8">
    <location>
        <begin position="486"/>
        <end position="508"/>
    </location>
</feature>
<gene>
    <name evidence="10" type="ORF">QR680_000366</name>
</gene>
<feature type="transmembrane region" description="Helical" evidence="8">
    <location>
        <begin position="132"/>
        <end position="156"/>
    </location>
</feature>
<protein>
    <recommendedName>
        <fullName evidence="9">Major facilitator superfamily (MFS) profile domain-containing protein</fullName>
    </recommendedName>
</protein>
<keyword evidence="3" id="KW-1003">Cell membrane</keyword>
<reference evidence="10" key="1">
    <citation type="submission" date="2023-06" db="EMBL/GenBank/DDBJ databases">
        <title>Genomic analysis of the entomopathogenic nematode Steinernema hermaphroditum.</title>
        <authorList>
            <person name="Schwarz E.M."/>
            <person name="Heppert J.K."/>
            <person name="Baniya A."/>
            <person name="Schwartz H.T."/>
            <person name="Tan C.-H."/>
            <person name="Antoshechkin I."/>
            <person name="Sternberg P.W."/>
            <person name="Goodrich-Blair H."/>
            <person name="Dillman A.R."/>
        </authorList>
    </citation>
    <scope>NUCLEOTIDE SEQUENCE</scope>
    <source>
        <strain evidence="10">PS9179</strain>
        <tissue evidence="10">Whole animal</tissue>
    </source>
</reference>
<evidence type="ECO:0000256" key="2">
    <source>
        <dbReference type="ARBA" id="ARBA00022448"/>
    </source>
</evidence>
<accession>A0AA39LDH0</accession>
<dbReference type="GO" id="GO:1990539">
    <property type="term" value="P:fructose import across plasma membrane"/>
    <property type="evidence" value="ECO:0007669"/>
    <property type="project" value="UniProtKB-ARBA"/>
</dbReference>
<dbReference type="InterPro" id="IPR005829">
    <property type="entry name" value="Sugar_transporter_CS"/>
</dbReference>
<keyword evidence="6 8" id="KW-0472">Membrane</keyword>
<dbReference type="AlphaFoldDB" id="A0AA39LDH0"/>